<organism evidence="1 2">
    <name type="scientific">Dyadobacter psychrotolerans</name>
    <dbReference type="NCBI Taxonomy" id="2541721"/>
    <lineage>
        <taxon>Bacteria</taxon>
        <taxon>Pseudomonadati</taxon>
        <taxon>Bacteroidota</taxon>
        <taxon>Cytophagia</taxon>
        <taxon>Cytophagales</taxon>
        <taxon>Spirosomataceae</taxon>
        <taxon>Dyadobacter</taxon>
    </lineage>
</organism>
<dbReference type="OrthoDB" id="571920at2"/>
<name>A0A4R5DKG3_9BACT</name>
<dbReference type="Proteomes" id="UP000294850">
    <property type="component" value="Unassembled WGS sequence"/>
</dbReference>
<accession>A0A4R5DKG3</accession>
<dbReference type="RefSeq" id="WP_131959113.1">
    <property type="nucleotide sequence ID" value="NZ_SMFL01000005.1"/>
</dbReference>
<evidence type="ECO:0000313" key="1">
    <source>
        <dbReference type="EMBL" id="TDE14529.1"/>
    </source>
</evidence>
<comment type="caution">
    <text evidence="1">The sequence shown here is derived from an EMBL/GenBank/DDBJ whole genome shotgun (WGS) entry which is preliminary data.</text>
</comment>
<evidence type="ECO:0000313" key="2">
    <source>
        <dbReference type="Proteomes" id="UP000294850"/>
    </source>
</evidence>
<reference evidence="1 2" key="1">
    <citation type="submission" date="2019-03" db="EMBL/GenBank/DDBJ databases">
        <title>Dyadobacter AR-3-6 sp. nov., isolated from arctic soil.</title>
        <authorList>
            <person name="Chaudhary D.K."/>
        </authorList>
    </citation>
    <scope>NUCLEOTIDE SEQUENCE [LARGE SCALE GENOMIC DNA]</scope>
    <source>
        <strain evidence="1 2">AR-3-6</strain>
    </source>
</reference>
<dbReference type="AlphaFoldDB" id="A0A4R5DKG3"/>
<sequence>MATGRKDKSGTESLLCPSYLSKPGAQLFGIQNSEGTIDYLKETITVDQTFTEAAKTGRPAEERFRFAGKCIEKGCHQWNDQEHQCGLVGAIIERMNNPVTNAVLHCPIKARCRWFAQKGIQACANCNDVIRNLEIHHFAEA</sequence>
<proteinExistence type="predicted"/>
<gene>
    <name evidence="1" type="ORF">E0F88_15130</name>
</gene>
<dbReference type="EMBL" id="SMFL01000005">
    <property type="protein sequence ID" value="TDE14529.1"/>
    <property type="molecule type" value="Genomic_DNA"/>
</dbReference>
<protein>
    <recommendedName>
        <fullName evidence="3">Nitrogen fixation protein</fullName>
    </recommendedName>
</protein>
<evidence type="ECO:0008006" key="3">
    <source>
        <dbReference type="Google" id="ProtNLM"/>
    </source>
</evidence>
<keyword evidence="2" id="KW-1185">Reference proteome</keyword>